<dbReference type="EMBL" id="AP018515">
    <property type="protein sequence ID" value="BBC79672.1"/>
    <property type="molecule type" value="Genomic_DNA"/>
</dbReference>
<evidence type="ECO:0000313" key="1">
    <source>
        <dbReference type="EMBL" id="BBC79672.1"/>
    </source>
</evidence>
<dbReference type="Proteomes" id="UP000270034">
    <property type="component" value="Chromosome"/>
</dbReference>
<gene>
    <name evidence="1" type="ORF">AcetOrient_orf01983</name>
</gene>
<reference evidence="1 2" key="1">
    <citation type="submission" date="2018-02" db="EMBL/GenBank/DDBJ databases">
        <title>Acetobacter orientalis genome.</title>
        <authorList>
            <person name="Nakashima N."/>
            <person name="Tamura T."/>
        </authorList>
    </citation>
    <scope>NUCLEOTIDE SEQUENCE [LARGE SCALE GENOMIC DNA]</scope>
    <source>
        <strain evidence="1 2">FAN1</strain>
    </source>
</reference>
<protein>
    <submittedName>
        <fullName evidence="1">Conserved domain protein</fullName>
    </submittedName>
</protein>
<dbReference type="KEGG" id="aot:AcetOri_orf01983"/>
<dbReference type="AlphaFoldDB" id="A0A2Z5ZG51"/>
<organism evidence="1 2">
    <name type="scientific">Acetobacter orientalis</name>
    <dbReference type="NCBI Taxonomy" id="146474"/>
    <lineage>
        <taxon>Bacteria</taxon>
        <taxon>Pseudomonadati</taxon>
        <taxon>Pseudomonadota</taxon>
        <taxon>Alphaproteobacteria</taxon>
        <taxon>Acetobacterales</taxon>
        <taxon>Acetobacteraceae</taxon>
        <taxon>Acetobacter</taxon>
    </lineage>
</organism>
<accession>A0A2Z5ZG51</accession>
<evidence type="ECO:0000313" key="2">
    <source>
        <dbReference type="Proteomes" id="UP000270034"/>
    </source>
</evidence>
<proteinExistence type="predicted"/>
<sequence>MGGAVLGTTSLPGAWLGTGGCVSVWAWAGVPSAISPTQLLTASAAASLETRQDPDIW</sequence>
<name>A0A2Z5ZG51_9PROT</name>